<evidence type="ECO:0000256" key="4">
    <source>
        <dbReference type="ARBA" id="ARBA00022989"/>
    </source>
</evidence>
<reference evidence="9" key="1">
    <citation type="journal article" date="2020" name="Stud. Mycol.">
        <title>101 Dothideomycetes genomes: a test case for predicting lifestyles and emergence of pathogens.</title>
        <authorList>
            <person name="Haridas S."/>
            <person name="Albert R."/>
            <person name="Binder M."/>
            <person name="Bloem J."/>
            <person name="Labutti K."/>
            <person name="Salamov A."/>
            <person name="Andreopoulos B."/>
            <person name="Baker S."/>
            <person name="Barry K."/>
            <person name="Bills G."/>
            <person name="Bluhm B."/>
            <person name="Cannon C."/>
            <person name="Castanera R."/>
            <person name="Culley D."/>
            <person name="Daum C."/>
            <person name="Ezra D."/>
            <person name="Gonzalez J."/>
            <person name="Henrissat B."/>
            <person name="Kuo A."/>
            <person name="Liang C."/>
            <person name="Lipzen A."/>
            <person name="Lutzoni F."/>
            <person name="Magnuson J."/>
            <person name="Mondo S."/>
            <person name="Nolan M."/>
            <person name="Ohm R."/>
            <person name="Pangilinan J."/>
            <person name="Park H.-J."/>
            <person name="Ramirez L."/>
            <person name="Alfaro M."/>
            <person name="Sun H."/>
            <person name="Tritt A."/>
            <person name="Yoshinaga Y."/>
            <person name="Zwiers L.-H."/>
            <person name="Turgeon B."/>
            <person name="Goodwin S."/>
            <person name="Spatafora J."/>
            <person name="Crous P."/>
            <person name="Grigoriev I."/>
        </authorList>
    </citation>
    <scope>NUCLEOTIDE SEQUENCE</scope>
    <source>
        <strain evidence="9">CBS 207.26</strain>
    </source>
</reference>
<evidence type="ECO:0000313" key="10">
    <source>
        <dbReference type="Proteomes" id="UP000800200"/>
    </source>
</evidence>
<feature type="transmembrane region" description="Helical" evidence="8">
    <location>
        <begin position="42"/>
        <end position="66"/>
    </location>
</feature>
<feature type="region of interest" description="Disordered" evidence="7">
    <location>
        <begin position="325"/>
        <end position="374"/>
    </location>
</feature>
<dbReference type="GO" id="GO:0006629">
    <property type="term" value="P:lipid metabolic process"/>
    <property type="evidence" value="ECO:0007669"/>
    <property type="project" value="UniProtKB-KW"/>
</dbReference>
<keyword evidence="4 8" id="KW-1133">Transmembrane helix</keyword>
<feature type="compositionally biased region" description="Polar residues" evidence="7">
    <location>
        <begin position="353"/>
        <end position="374"/>
    </location>
</feature>
<evidence type="ECO:0000256" key="5">
    <source>
        <dbReference type="ARBA" id="ARBA00023098"/>
    </source>
</evidence>
<evidence type="ECO:0000256" key="2">
    <source>
        <dbReference type="ARBA" id="ARBA00022692"/>
    </source>
</evidence>
<evidence type="ECO:0000256" key="1">
    <source>
        <dbReference type="ARBA" id="ARBA00004477"/>
    </source>
</evidence>
<evidence type="ECO:0000256" key="6">
    <source>
        <dbReference type="ARBA" id="ARBA00023136"/>
    </source>
</evidence>
<feature type="transmembrane region" description="Helical" evidence="8">
    <location>
        <begin position="279"/>
        <end position="297"/>
    </location>
</feature>
<dbReference type="AlphaFoldDB" id="A0A6A6EM67"/>
<evidence type="ECO:0000256" key="7">
    <source>
        <dbReference type="SAM" id="MobiDB-lite"/>
    </source>
</evidence>
<gene>
    <name evidence="9" type="ORF">K469DRAFT_736034</name>
</gene>
<comment type="subcellular location">
    <subcellularLocation>
        <location evidence="1">Endoplasmic reticulum membrane</location>
        <topology evidence="1">Multi-pass membrane protein</topology>
    </subcellularLocation>
</comment>
<dbReference type="PANTHER" id="PTHR21212:SF0">
    <property type="entry name" value="SEIPIN"/>
    <property type="match status" value="1"/>
</dbReference>
<dbReference type="PANTHER" id="PTHR21212">
    <property type="entry name" value="BERNARDINELLI-SEIP CONGENITAL LIPODYSTROPHY 2 HOMOLOG BSCL2 PROTEIN"/>
    <property type="match status" value="1"/>
</dbReference>
<keyword evidence="6 8" id="KW-0472">Membrane</keyword>
<dbReference type="Proteomes" id="UP000800200">
    <property type="component" value="Unassembled WGS sequence"/>
</dbReference>
<proteinExistence type="predicted"/>
<evidence type="ECO:0000313" key="9">
    <source>
        <dbReference type="EMBL" id="KAF2191190.1"/>
    </source>
</evidence>
<dbReference type="InterPro" id="IPR009617">
    <property type="entry name" value="Seipin"/>
</dbReference>
<dbReference type="GO" id="GO:0005789">
    <property type="term" value="C:endoplasmic reticulum membrane"/>
    <property type="evidence" value="ECO:0007669"/>
    <property type="project" value="UniProtKB-SubCell"/>
</dbReference>
<dbReference type="Pfam" id="PF06775">
    <property type="entry name" value="Seipin"/>
    <property type="match status" value="1"/>
</dbReference>
<sequence>MDDTEEDYKESRTIFTAIKDTILFPLKILTSPPLLRTYLRTILILLASTALFATAVVAYTSFYYAYIPVRGIDVPVYLQFDPKLTKFPYGVSNIGWKGEGLMSRQKYDVLVEIELSRSEGNLRAGNWMVGLELRGPAEVTGGVKGMMGWWEEWDVEDFSWGAEAGRKKETVKKGEARMASGGGGAEQGVVLARSRRPAILTYRSWMPELVYTALRLPLYAIGWTQEAETLEITMMEGVEFEKGWRNVPSTLRLEVRSKAVLEIYKAQVRFVARLEGLRYIMYTHRLLSFLTFTTLFWSVEMTLVFLTWGILTLLFGSSLPQTPPDQKIKIKSDPNTPATPKTEPESSDLGTPLSDTSRTFSTPSNQQPLHYSSN</sequence>
<dbReference type="EMBL" id="ML994617">
    <property type="protein sequence ID" value="KAF2191190.1"/>
    <property type="molecule type" value="Genomic_DNA"/>
</dbReference>
<dbReference type="OrthoDB" id="3990054at2759"/>
<organism evidence="9 10">
    <name type="scientific">Zopfia rhizophila CBS 207.26</name>
    <dbReference type="NCBI Taxonomy" id="1314779"/>
    <lineage>
        <taxon>Eukaryota</taxon>
        <taxon>Fungi</taxon>
        <taxon>Dikarya</taxon>
        <taxon>Ascomycota</taxon>
        <taxon>Pezizomycotina</taxon>
        <taxon>Dothideomycetes</taxon>
        <taxon>Dothideomycetes incertae sedis</taxon>
        <taxon>Zopfiaceae</taxon>
        <taxon>Zopfia</taxon>
    </lineage>
</organism>
<keyword evidence="10" id="KW-1185">Reference proteome</keyword>
<keyword evidence="3" id="KW-0256">Endoplasmic reticulum</keyword>
<protein>
    <submittedName>
        <fullName evidence="9">Uncharacterized protein</fullName>
    </submittedName>
</protein>
<keyword evidence="2 8" id="KW-0812">Transmembrane</keyword>
<keyword evidence="5" id="KW-0443">Lipid metabolism</keyword>
<dbReference type="GO" id="GO:0140042">
    <property type="term" value="P:lipid droplet formation"/>
    <property type="evidence" value="ECO:0007669"/>
    <property type="project" value="UniProtKB-ARBA"/>
</dbReference>
<name>A0A6A6EM67_9PEZI</name>
<accession>A0A6A6EM67</accession>
<evidence type="ECO:0000256" key="8">
    <source>
        <dbReference type="SAM" id="Phobius"/>
    </source>
</evidence>
<dbReference type="CDD" id="cd23995">
    <property type="entry name" value="Seipin_BSCL2_like"/>
    <property type="match status" value="1"/>
</dbReference>
<evidence type="ECO:0000256" key="3">
    <source>
        <dbReference type="ARBA" id="ARBA00022824"/>
    </source>
</evidence>